<evidence type="ECO:0000256" key="9">
    <source>
        <dbReference type="ARBA" id="ARBA00048248"/>
    </source>
</evidence>
<dbReference type="HAMAP" id="MF_02006">
    <property type="entry name" value="Tyr_tRNA_synth_type1"/>
    <property type="match status" value="1"/>
</dbReference>
<comment type="catalytic activity">
    <reaction evidence="9 11">
        <text>tRNA(Tyr) + L-tyrosine + ATP = L-tyrosyl-tRNA(Tyr) + AMP + diphosphate + H(+)</text>
        <dbReference type="Rhea" id="RHEA:10220"/>
        <dbReference type="Rhea" id="RHEA-COMP:9706"/>
        <dbReference type="Rhea" id="RHEA-COMP:9707"/>
        <dbReference type="ChEBI" id="CHEBI:15378"/>
        <dbReference type="ChEBI" id="CHEBI:30616"/>
        <dbReference type="ChEBI" id="CHEBI:33019"/>
        <dbReference type="ChEBI" id="CHEBI:58315"/>
        <dbReference type="ChEBI" id="CHEBI:78442"/>
        <dbReference type="ChEBI" id="CHEBI:78536"/>
        <dbReference type="ChEBI" id="CHEBI:456215"/>
        <dbReference type="EC" id="6.1.1.1"/>
    </reaction>
</comment>
<dbReference type="RefSeq" id="WP_274374899.1">
    <property type="nucleotide sequence ID" value="NZ_CP072943.1"/>
</dbReference>
<reference evidence="15" key="1">
    <citation type="submission" date="2021-04" db="EMBL/GenBank/DDBJ databases">
        <title>A novel Synergistetes isolate from a pyrite-forming mixed culture.</title>
        <authorList>
            <person name="Bunk B."/>
            <person name="Sproer C."/>
            <person name="Spring S."/>
            <person name="Pester M."/>
        </authorList>
    </citation>
    <scope>NUCLEOTIDE SEQUENCE [LARGE SCALE GENOMIC DNA]</scope>
    <source>
        <strain evidence="15">J.5.4.2-T.3.5.2</strain>
    </source>
</reference>
<dbReference type="GO" id="GO:0042803">
    <property type="term" value="F:protein homodimerization activity"/>
    <property type="evidence" value="ECO:0007669"/>
    <property type="project" value="UniProtKB-ARBA"/>
</dbReference>
<dbReference type="GO" id="GO:0005524">
    <property type="term" value="F:ATP binding"/>
    <property type="evidence" value="ECO:0007669"/>
    <property type="project" value="UniProtKB-UniRule"/>
</dbReference>
<dbReference type="GO" id="GO:0004831">
    <property type="term" value="F:tyrosine-tRNA ligase activity"/>
    <property type="evidence" value="ECO:0007669"/>
    <property type="project" value="UniProtKB-UniRule"/>
</dbReference>
<dbReference type="Gene3D" id="1.10.240.10">
    <property type="entry name" value="Tyrosyl-Transfer RNA Synthetase"/>
    <property type="match status" value="1"/>
</dbReference>
<evidence type="ECO:0000256" key="5">
    <source>
        <dbReference type="ARBA" id="ARBA00022840"/>
    </source>
</evidence>
<evidence type="ECO:0000256" key="2">
    <source>
        <dbReference type="ARBA" id="ARBA00022490"/>
    </source>
</evidence>
<keyword evidence="3 11" id="KW-0436">Ligase</keyword>
<dbReference type="InterPro" id="IPR002305">
    <property type="entry name" value="aa-tRNA-synth_Ic"/>
</dbReference>
<dbReference type="InterPro" id="IPR024107">
    <property type="entry name" value="Tyr-tRNA-ligase_bac_1"/>
</dbReference>
<evidence type="ECO:0000256" key="4">
    <source>
        <dbReference type="ARBA" id="ARBA00022741"/>
    </source>
</evidence>
<dbReference type="CDD" id="cd00165">
    <property type="entry name" value="S4"/>
    <property type="match status" value="1"/>
</dbReference>
<dbReference type="InterPro" id="IPR001412">
    <property type="entry name" value="aa-tRNA-synth_I_CS"/>
</dbReference>
<dbReference type="Proteomes" id="UP000671879">
    <property type="component" value="Chromosome"/>
</dbReference>
<feature type="short sequence motif" description="'HIGH' region" evidence="11">
    <location>
        <begin position="41"/>
        <end position="50"/>
    </location>
</feature>
<feature type="binding site" evidence="11">
    <location>
        <position position="237"/>
    </location>
    <ligand>
        <name>ATP</name>
        <dbReference type="ChEBI" id="CHEBI:30616"/>
    </ligand>
</feature>
<dbReference type="GO" id="GO:0005829">
    <property type="term" value="C:cytosol"/>
    <property type="evidence" value="ECO:0007669"/>
    <property type="project" value="TreeGrafter"/>
</dbReference>
<keyword evidence="6 12" id="KW-0694">RNA-binding</keyword>
<evidence type="ECO:0000256" key="11">
    <source>
        <dbReference type="HAMAP-Rule" id="MF_02006"/>
    </source>
</evidence>
<dbReference type="Gene3D" id="3.40.50.620">
    <property type="entry name" value="HUPs"/>
    <property type="match status" value="1"/>
</dbReference>
<proteinExistence type="inferred from homology"/>
<comment type="subcellular location">
    <subcellularLocation>
        <location evidence="1 11">Cytoplasm</location>
    </subcellularLocation>
</comment>
<dbReference type="InterPro" id="IPR002307">
    <property type="entry name" value="Tyr-tRNA-ligase"/>
</dbReference>
<dbReference type="CDD" id="cd00805">
    <property type="entry name" value="TyrRS_core"/>
    <property type="match status" value="1"/>
</dbReference>
<dbReference type="InterPro" id="IPR054608">
    <property type="entry name" value="SYY-like_C"/>
</dbReference>
<comment type="function">
    <text evidence="11">Catalyzes the attachment of tyrosine to tRNA(Tyr) in a two-step reaction: tyrosine is first activated by ATP to form Tyr-AMP and then transferred to the acceptor end of tRNA(Tyr).</text>
</comment>
<keyword evidence="8 11" id="KW-0030">Aminoacyl-tRNA synthetase</keyword>
<sequence length="426" mass="47154">MFHDALDVLRKRGFIEWCSHPESLGDLFKKERVSAYIGFDPTADSLHVGHLIPIMGLAWLQRLGHRPIALAGGGTGMIGDPSGKTAERMLLTVEKVRENVEAVKLQLAHFLDFEASENGALLVNNYDWLGAIGLIDFLRETGKHFTVNYLLGREYVRSRLEDPEKSISFTEFSYSLLQARDFQHLMETYGCKLQMGGNDQQGNIISGIDLIRKTSGAEAFGITYPLLLDSAGNKFGKTAGGAVWLSAERTSPYRFFQFWINSEDSQVEKLLKLYTFLPLEEIASIMAAHAEHPERREAQRILARQITTTVHGEGAAKRSERASEILFGGAFDAAELDGDMFRLLAGEVPFGQLTLRPGYLLAELLVDCGACASRGEAKRLLRGGGVTVNGTKVDDESASLKGSDLLSEGYLLLRLGKRRFHLLRLS</sequence>
<dbReference type="NCBIfam" id="TIGR00234">
    <property type="entry name" value="tyrS"/>
    <property type="match status" value="1"/>
</dbReference>
<evidence type="ECO:0000256" key="6">
    <source>
        <dbReference type="ARBA" id="ARBA00022884"/>
    </source>
</evidence>
<keyword evidence="5 11" id="KW-0067">ATP-binding</keyword>
<comment type="subunit">
    <text evidence="11">Homodimer.</text>
</comment>
<dbReference type="Gene3D" id="3.10.290.10">
    <property type="entry name" value="RNA-binding S4 domain"/>
    <property type="match status" value="1"/>
</dbReference>
<gene>
    <name evidence="11" type="primary">tyrS</name>
    <name evidence="14" type="ORF">KAR29_02500</name>
</gene>
<dbReference type="AlphaFoldDB" id="A0A9Q7ABS5"/>
<dbReference type="FunFam" id="1.10.240.10:FF:000001">
    <property type="entry name" value="Tyrosine--tRNA ligase"/>
    <property type="match status" value="1"/>
</dbReference>
<dbReference type="EMBL" id="CP072943">
    <property type="protein sequence ID" value="QTX33646.1"/>
    <property type="molecule type" value="Genomic_DNA"/>
</dbReference>
<evidence type="ECO:0000256" key="7">
    <source>
        <dbReference type="ARBA" id="ARBA00022917"/>
    </source>
</evidence>
<dbReference type="FunFam" id="3.40.50.620:FF:000008">
    <property type="entry name" value="Tyrosine--tRNA ligase"/>
    <property type="match status" value="1"/>
</dbReference>
<evidence type="ECO:0000256" key="1">
    <source>
        <dbReference type="ARBA" id="ARBA00004496"/>
    </source>
</evidence>
<feature type="binding site" evidence="11">
    <location>
        <position position="36"/>
    </location>
    <ligand>
        <name>L-tyrosine</name>
        <dbReference type="ChEBI" id="CHEBI:58315"/>
    </ligand>
</feature>
<feature type="domain" description="Tyrosine--tRNA ligase SYY-like C-terminal" evidence="13">
    <location>
        <begin position="359"/>
        <end position="423"/>
    </location>
</feature>
<evidence type="ECO:0000313" key="15">
    <source>
        <dbReference type="Proteomes" id="UP000671879"/>
    </source>
</evidence>
<dbReference type="PROSITE" id="PS00178">
    <property type="entry name" value="AA_TRNA_LIGASE_I"/>
    <property type="match status" value="1"/>
</dbReference>
<organism evidence="14 15">
    <name type="scientific">Aminithiophilus ramosus</name>
    <dbReference type="NCBI Taxonomy" id="3029084"/>
    <lineage>
        <taxon>Bacteria</taxon>
        <taxon>Thermotogati</taxon>
        <taxon>Synergistota</taxon>
        <taxon>Synergistia</taxon>
        <taxon>Synergistales</taxon>
        <taxon>Aminithiophilaceae</taxon>
        <taxon>Aminithiophilus</taxon>
    </lineage>
</organism>
<evidence type="ECO:0000313" key="14">
    <source>
        <dbReference type="EMBL" id="QTX33646.1"/>
    </source>
</evidence>
<name>A0A9Q7ABS5_9BACT</name>
<dbReference type="SUPFAM" id="SSF52374">
    <property type="entry name" value="Nucleotidylyl transferase"/>
    <property type="match status" value="1"/>
</dbReference>
<keyword evidence="7 11" id="KW-0648">Protein biosynthesis</keyword>
<keyword evidence="4 11" id="KW-0547">Nucleotide-binding</keyword>
<protein>
    <recommendedName>
        <fullName evidence="11">Tyrosine--tRNA ligase</fullName>
        <ecNumber evidence="11">6.1.1.1</ecNumber>
    </recommendedName>
    <alternativeName>
        <fullName evidence="11">Tyrosyl-tRNA synthetase</fullName>
        <shortName evidence="11">TyrRS</shortName>
    </alternativeName>
</protein>
<accession>A0A9Q7ABS5</accession>
<dbReference type="EC" id="6.1.1.1" evidence="11"/>
<dbReference type="GO" id="GO:0006437">
    <property type="term" value="P:tyrosyl-tRNA aminoacylation"/>
    <property type="evidence" value="ECO:0007669"/>
    <property type="project" value="UniProtKB-UniRule"/>
</dbReference>
<dbReference type="InterPro" id="IPR036986">
    <property type="entry name" value="S4_RNA-bd_sf"/>
</dbReference>
<dbReference type="PRINTS" id="PR01040">
    <property type="entry name" value="TRNASYNTHTYR"/>
</dbReference>
<dbReference type="Pfam" id="PF22421">
    <property type="entry name" value="SYY_C-terminal"/>
    <property type="match status" value="1"/>
</dbReference>
<dbReference type="SUPFAM" id="SSF55174">
    <property type="entry name" value="Alpha-L RNA-binding motif"/>
    <property type="match status" value="1"/>
</dbReference>
<dbReference type="GO" id="GO:0003723">
    <property type="term" value="F:RNA binding"/>
    <property type="evidence" value="ECO:0007669"/>
    <property type="project" value="UniProtKB-KW"/>
</dbReference>
<evidence type="ECO:0000259" key="13">
    <source>
        <dbReference type="Pfam" id="PF22421"/>
    </source>
</evidence>
<keyword evidence="2 11" id="KW-0963">Cytoplasm</keyword>
<evidence type="ECO:0000256" key="10">
    <source>
        <dbReference type="ARBA" id="ARBA00060965"/>
    </source>
</evidence>
<feature type="binding site" evidence="11">
    <location>
        <position position="174"/>
    </location>
    <ligand>
        <name>L-tyrosine</name>
        <dbReference type="ChEBI" id="CHEBI:58315"/>
    </ligand>
</feature>
<feature type="short sequence motif" description="'KMSKS' region" evidence="11">
    <location>
        <begin position="234"/>
        <end position="238"/>
    </location>
</feature>
<evidence type="ECO:0000256" key="3">
    <source>
        <dbReference type="ARBA" id="ARBA00022598"/>
    </source>
</evidence>
<evidence type="ECO:0000256" key="12">
    <source>
        <dbReference type="PROSITE-ProRule" id="PRU00182"/>
    </source>
</evidence>
<keyword evidence="15" id="KW-1185">Reference proteome</keyword>
<dbReference type="PANTHER" id="PTHR11766">
    <property type="entry name" value="TYROSYL-TRNA SYNTHETASE"/>
    <property type="match status" value="1"/>
</dbReference>
<feature type="binding site" evidence="11">
    <location>
        <position position="178"/>
    </location>
    <ligand>
        <name>L-tyrosine</name>
        <dbReference type="ChEBI" id="CHEBI:58315"/>
    </ligand>
</feature>
<dbReference type="Pfam" id="PF00579">
    <property type="entry name" value="tRNA-synt_1b"/>
    <property type="match status" value="1"/>
</dbReference>
<dbReference type="InterPro" id="IPR014729">
    <property type="entry name" value="Rossmann-like_a/b/a_fold"/>
</dbReference>
<dbReference type="KEGG" id="aram:KAR29_02500"/>
<dbReference type="InterPro" id="IPR024088">
    <property type="entry name" value="Tyr-tRNA-ligase_bac-type"/>
</dbReference>
<dbReference type="PROSITE" id="PS50889">
    <property type="entry name" value="S4"/>
    <property type="match status" value="1"/>
</dbReference>
<evidence type="ECO:0000256" key="8">
    <source>
        <dbReference type="ARBA" id="ARBA00023146"/>
    </source>
</evidence>
<comment type="similarity">
    <text evidence="10 11">Belongs to the class-I aminoacyl-tRNA synthetase family. TyrS type 1 subfamily.</text>
</comment>
<dbReference type="PANTHER" id="PTHR11766:SF0">
    <property type="entry name" value="TYROSINE--TRNA LIGASE, MITOCHONDRIAL"/>
    <property type="match status" value="1"/>
</dbReference>